<dbReference type="InterPro" id="IPR006026">
    <property type="entry name" value="Peptidase_Metallo"/>
</dbReference>
<dbReference type="EMBL" id="JAKLTR010000011">
    <property type="protein sequence ID" value="MCG2615968.1"/>
    <property type="molecule type" value="Genomic_DNA"/>
</dbReference>
<dbReference type="PRINTS" id="PR00480">
    <property type="entry name" value="ASTACIN"/>
</dbReference>
<organism evidence="9 10">
    <name type="scientific">Terrimonas ginsenosidimutans</name>
    <dbReference type="NCBI Taxonomy" id="2908004"/>
    <lineage>
        <taxon>Bacteria</taxon>
        <taxon>Pseudomonadati</taxon>
        <taxon>Bacteroidota</taxon>
        <taxon>Chitinophagia</taxon>
        <taxon>Chitinophagales</taxon>
        <taxon>Chitinophagaceae</taxon>
        <taxon>Terrimonas</taxon>
    </lineage>
</organism>
<evidence type="ECO:0000256" key="4">
    <source>
        <dbReference type="ARBA" id="ARBA00022833"/>
    </source>
</evidence>
<dbReference type="RefSeq" id="WP_237874506.1">
    <property type="nucleotide sequence ID" value="NZ_JAKLTR010000011.1"/>
</dbReference>
<feature type="binding site" evidence="6">
    <location>
        <position position="177"/>
    </location>
    <ligand>
        <name>Zn(2+)</name>
        <dbReference type="ChEBI" id="CHEBI:29105"/>
        <note>catalytic</note>
    </ligand>
</feature>
<keyword evidence="7" id="KW-0732">Signal</keyword>
<dbReference type="PANTHER" id="PTHR10127">
    <property type="entry name" value="DISCOIDIN, CUB, EGF, LAMININ , AND ZINC METALLOPROTEASE DOMAIN CONTAINING"/>
    <property type="match status" value="1"/>
</dbReference>
<sequence length="474" mass="53612">MRIVIFLMLLFAAGISQAQHGYSQIKVKLPMSPAEKTYYVKKVMNKLVLNDDIIVGDVGATVRIFQSTNTDGGYIWPKGDVPVKIDLSMKNETTERGSNLYSNAVKAIDLLNAETNLRLVAYKGQRDYIRIMFSPEKGFGGLSPVGRRGGEQIVYITRYSTTQTIVHELLHSLGFWHEQNRPDRDQYISIDTNKVKPEFRYAFQIEPGITNTPYDYNSVMHYNQYSFAIDPNAPVMKCKRNNKEEDCDLGSLYFELSEKDIAGVNTAYWFNKDVARRNYAESLGMDDAPSRKLTNRVSLPASDQNGGAKPLVNGVYMIKETATLKYLDIKDISKSDGAVLQQWDKVGGANQQFAVQEIGNGVYTLKAMHSDKFLTVKDQSKLEEAKILQAAYNGQDNQKFYIQYNQANKAYRIKGLQSDKQWFIRSQDNGDQFFQTSGATAYFIFERIGDLPKIQSTSDVKIRTGSNIKKMSGN</sequence>
<reference evidence="9" key="1">
    <citation type="submission" date="2022-01" db="EMBL/GenBank/DDBJ databases">
        <authorList>
            <person name="Jo J.-H."/>
            <person name="Im W.-T."/>
        </authorList>
    </citation>
    <scope>NUCLEOTIDE SEQUENCE</scope>
    <source>
        <strain evidence="9">NA20</strain>
    </source>
</reference>
<dbReference type="Gene3D" id="2.80.10.50">
    <property type="match status" value="2"/>
</dbReference>
<feature type="binding site" evidence="6">
    <location>
        <position position="167"/>
    </location>
    <ligand>
        <name>Zn(2+)</name>
        <dbReference type="ChEBI" id="CHEBI:29105"/>
        <note>catalytic</note>
    </ligand>
</feature>
<feature type="binding site" evidence="6">
    <location>
        <position position="171"/>
    </location>
    <ligand>
        <name>Zn(2+)</name>
        <dbReference type="ChEBI" id="CHEBI:29105"/>
        <note>catalytic</note>
    </ligand>
</feature>
<dbReference type="PROSITE" id="PS51864">
    <property type="entry name" value="ASTACIN"/>
    <property type="match status" value="1"/>
</dbReference>
<keyword evidence="4 6" id="KW-0862">Zinc</keyword>
<feature type="domain" description="Peptidase M12A" evidence="8">
    <location>
        <begin position="69"/>
        <end position="271"/>
    </location>
</feature>
<comment type="caution">
    <text evidence="9">The sequence shown here is derived from an EMBL/GenBank/DDBJ whole genome shotgun (WGS) entry which is preliminary data.</text>
</comment>
<keyword evidence="3 6" id="KW-0378">Hydrolase</keyword>
<evidence type="ECO:0000313" key="9">
    <source>
        <dbReference type="EMBL" id="MCG2615968.1"/>
    </source>
</evidence>
<dbReference type="Gene3D" id="3.40.390.10">
    <property type="entry name" value="Collagenase (Catalytic Domain)"/>
    <property type="match status" value="1"/>
</dbReference>
<accession>A0ABS9KUH4</accession>
<feature type="signal peptide" evidence="7">
    <location>
        <begin position="1"/>
        <end position="18"/>
    </location>
</feature>
<evidence type="ECO:0000256" key="7">
    <source>
        <dbReference type="SAM" id="SignalP"/>
    </source>
</evidence>
<keyword evidence="2 6" id="KW-0479">Metal-binding</keyword>
<evidence type="ECO:0000256" key="2">
    <source>
        <dbReference type="ARBA" id="ARBA00022723"/>
    </source>
</evidence>
<proteinExistence type="predicted"/>
<dbReference type="CDD" id="cd00161">
    <property type="entry name" value="beta-trefoil_Ricin-like"/>
    <property type="match status" value="1"/>
</dbReference>
<dbReference type="InterPro" id="IPR001506">
    <property type="entry name" value="Peptidase_M12A"/>
</dbReference>
<keyword evidence="1 6" id="KW-0645">Protease</keyword>
<keyword evidence="5 6" id="KW-0482">Metalloprotease</keyword>
<gene>
    <name evidence="9" type="ORF">LZZ85_16850</name>
</gene>
<protein>
    <submittedName>
        <fullName evidence="9">M12 family metallopeptidase</fullName>
    </submittedName>
</protein>
<dbReference type="SUPFAM" id="SSF55486">
    <property type="entry name" value="Metalloproteases ('zincins'), catalytic domain"/>
    <property type="match status" value="1"/>
</dbReference>
<dbReference type="Pfam" id="PF01400">
    <property type="entry name" value="Astacin"/>
    <property type="match status" value="1"/>
</dbReference>
<evidence type="ECO:0000256" key="6">
    <source>
        <dbReference type="PROSITE-ProRule" id="PRU01211"/>
    </source>
</evidence>
<evidence type="ECO:0000256" key="1">
    <source>
        <dbReference type="ARBA" id="ARBA00022670"/>
    </source>
</evidence>
<evidence type="ECO:0000256" key="3">
    <source>
        <dbReference type="ARBA" id="ARBA00022801"/>
    </source>
</evidence>
<dbReference type="SUPFAM" id="SSF50370">
    <property type="entry name" value="Ricin B-like lectins"/>
    <property type="match status" value="1"/>
</dbReference>
<dbReference type="PANTHER" id="PTHR10127:SF780">
    <property type="entry name" value="METALLOENDOPEPTIDASE"/>
    <property type="match status" value="1"/>
</dbReference>
<comment type="cofactor">
    <cofactor evidence="6">
        <name>Zn(2+)</name>
        <dbReference type="ChEBI" id="CHEBI:29105"/>
    </cofactor>
    <text evidence="6">Binds 1 zinc ion per subunit.</text>
</comment>
<feature type="active site" evidence="6">
    <location>
        <position position="168"/>
    </location>
</feature>
<evidence type="ECO:0000259" key="8">
    <source>
        <dbReference type="PROSITE" id="PS51864"/>
    </source>
</evidence>
<evidence type="ECO:0000313" key="10">
    <source>
        <dbReference type="Proteomes" id="UP001165367"/>
    </source>
</evidence>
<comment type="caution">
    <text evidence="6">Lacks conserved residue(s) required for the propagation of feature annotation.</text>
</comment>
<dbReference type="SMART" id="SM00235">
    <property type="entry name" value="ZnMc"/>
    <property type="match status" value="1"/>
</dbReference>
<dbReference type="InterPro" id="IPR035992">
    <property type="entry name" value="Ricin_B-like_lectins"/>
</dbReference>
<feature type="chain" id="PRO_5046190810" evidence="7">
    <location>
        <begin position="19"/>
        <end position="474"/>
    </location>
</feature>
<evidence type="ECO:0000256" key="5">
    <source>
        <dbReference type="ARBA" id="ARBA00023049"/>
    </source>
</evidence>
<dbReference type="InterPro" id="IPR000772">
    <property type="entry name" value="Ricin_B_lectin"/>
</dbReference>
<dbReference type="Pfam" id="PF14200">
    <property type="entry name" value="RicinB_lectin_2"/>
    <property type="match status" value="1"/>
</dbReference>
<keyword evidence="10" id="KW-1185">Reference proteome</keyword>
<name>A0ABS9KUH4_9BACT</name>
<dbReference type="InterPro" id="IPR024079">
    <property type="entry name" value="MetalloPept_cat_dom_sf"/>
</dbReference>
<dbReference type="Proteomes" id="UP001165367">
    <property type="component" value="Unassembled WGS sequence"/>
</dbReference>